<dbReference type="InterPro" id="IPR008136">
    <property type="entry name" value="CinA_C"/>
</dbReference>
<dbReference type="AlphaFoldDB" id="A0A953M367"/>
<proteinExistence type="predicted"/>
<feature type="domain" description="CinA C-terminal" evidence="1">
    <location>
        <begin position="12"/>
        <end position="158"/>
    </location>
</feature>
<reference evidence="2" key="1">
    <citation type="journal article" date="2021" name="bioRxiv">
        <title>Unraveling nitrogen, sulfur and carbon metabolic pathways and microbial community transcriptional responses to substrate deprivation and toxicity stresses in a bioreactor mimicking anoxic brackish coastal sediment conditions.</title>
        <authorList>
            <person name="Martins P.D."/>
            <person name="Echeveste M.J."/>
            <person name="Arshad A."/>
            <person name="Kurth J."/>
            <person name="Ouboter H."/>
            <person name="Jetten M.S.M."/>
            <person name="Welte C.U."/>
        </authorList>
    </citation>
    <scope>NUCLEOTIDE SEQUENCE</scope>
    <source>
        <strain evidence="2">MAG_39</strain>
    </source>
</reference>
<reference evidence="2" key="2">
    <citation type="submission" date="2021-08" db="EMBL/GenBank/DDBJ databases">
        <authorList>
            <person name="Dalcin Martins P."/>
        </authorList>
    </citation>
    <scope>NUCLEOTIDE SEQUENCE</scope>
    <source>
        <strain evidence="2">MAG_39</strain>
    </source>
</reference>
<dbReference type="SUPFAM" id="SSF142433">
    <property type="entry name" value="CinA-like"/>
    <property type="match status" value="1"/>
</dbReference>
<dbReference type="NCBIfam" id="TIGR00199">
    <property type="entry name" value="PncC_domain"/>
    <property type="match status" value="1"/>
</dbReference>
<evidence type="ECO:0000313" key="2">
    <source>
        <dbReference type="EMBL" id="MBZ0158124.1"/>
    </source>
</evidence>
<sequence length="163" mass="17327">MREETDRNAIIGSVHALFSGKGLTLSAAESCTGGLVCHYLTVLPGASIFFRGGLVTYSNETKIWLLGISPALIERHGVVSEETVRVMAEKARDLVQTDYSVATTGNLGPGTLEGKERGLVYLAVSGRGATFSKRVVLTGNRAENREEAALLALRFLLATAESG</sequence>
<dbReference type="Proteomes" id="UP000705867">
    <property type="component" value="Unassembled WGS sequence"/>
</dbReference>
<evidence type="ECO:0000313" key="3">
    <source>
        <dbReference type="Proteomes" id="UP000705867"/>
    </source>
</evidence>
<comment type="caution">
    <text evidence="2">The sequence shown here is derived from an EMBL/GenBank/DDBJ whole genome shotgun (WGS) entry which is preliminary data.</text>
</comment>
<dbReference type="EMBL" id="JAIOIV010000136">
    <property type="protein sequence ID" value="MBZ0158124.1"/>
    <property type="molecule type" value="Genomic_DNA"/>
</dbReference>
<dbReference type="InterPro" id="IPR036653">
    <property type="entry name" value="CinA-like_C"/>
</dbReference>
<accession>A0A953M367</accession>
<protein>
    <submittedName>
        <fullName evidence="2">CinA family protein</fullName>
    </submittedName>
</protein>
<dbReference type="Gene3D" id="3.90.950.20">
    <property type="entry name" value="CinA-like"/>
    <property type="match status" value="1"/>
</dbReference>
<name>A0A953M367_9BACT</name>
<dbReference type="Pfam" id="PF02464">
    <property type="entry name" value="CinA"/>
    <property type="match status" value="1"/>
</dbReference>
<evidence type="ECO:0000259" key="1">
    <source>
        <dbReference type="Pfam" id="PF02464"/>
    </source>
</evidence>
<organism evidence="2 3">
    <name type="scientific">Candidatus Nitrobium versatile</name>
    <dbReference type="NCBI Taxonomy" id="2884831"/>
    <lineage>
        <taxon>Bacteria</taxon>
        <taxon>Pseudomonadati</taxon>
        <taxon>Nitrospirota</taxon>
        <taxon>Nitrospiria</taxon>
        <taxon>Nitrospirales</taxon>
        <taxon>Nitrospiraceae</taxon>
        <taxon>Candidatus Nitrobium</taxon>
    </lineage>
</organism>
<gene>
    <name evidence="2" type="ORF">K8I29_18150</name>
</gene>